<comment type="caution">
    <text evidence="1">The sequence shown here is derived from an EMBL/GenBank/DDBJ whole genome shotgun (WGS) entry which is preliminary data.</text>
</comment>
<keyword evidence="2" id="KW-1185">Reference proteome</keyword>
<sequence length="102" mass="11520">MYQINGDHVVFTGGTSRDAIGGGKRRSCNIGASAYRKDPATSDEVISMAKEKIQTYTNGILSRVNDEDMMLRKMKIMNLRLLRVKKLMVLVLHLLSKHQLLQ</sequence>
<proteinExistence type="predicted"/>
<accession>A0A5N6M776</accession>
<organism evidence="1 2">
    <name type="scientific">Mikania micrantha</name>
    <name type="common">bitter vine</name>
    <dbReference type="NCBI Taxonomy" id="192012"/>
    <lineage>
        <taxon>Eukaryota</taxon>
        <taxon>Viridiplantae</taxon>
        <taxon>Streptophyta</taxon>
        <taxon>Embryophyta</taxon>
        <taxon>Tracheophyta</taxon>
        <taxon>Spermatophyta</taxon>
        <taxon>Magnoliopsida</taxon>
        <taxon>eudicotyledons</taxon>
        <taxon>Gunneridae</taxon>
        <taxon>Pentapetalae</taxon>
        <taxon>asterids</taxon>
        <taxon>campanulids</taxon>
        <taxon>Asterales</taxon>
        <taxon>Asteraceae</taxon>
        <taxon>Asteroideae</taxon>
        <taxon>Heliantheae alliance</taxon>
        <taxon>Eupatorieae</taxon>
        <taxon>Mikania</taxon>
    </lineage>
</organism>
<dbReference type="AlphaFoldDB" id="A0A5N6M776"/>
<gene>
    <name evidence="1" type="ORF">E3N88_36713</name>
</gene>
<dbReference type="EMBL" id="SZYD01000017">
    <property type="protein sequence ID" value="KAD3068833.1"/>
    <property type="molecule type" value="Genomic_DNA"/>
</dbReference>
<dbReference type="Proteomes" id="UP000326396">
    <property type="component" value="Linkage Group LG7"/>
</dbReference>
<name>A0A5N6M776_9ASTR</name>
<dbReference type="OrthoDB" id="6159439at2759"/>
<protein>
    <submittedName>
        <fullName evidence="1">Uncharacterized protein</fullName>
    </submittedName>
</protein>
<reference evidence="1 2" key="1">
    <citation type="submission" date="2019-05" db="EMBL/GenBank/DDBJ databases">
        <title>Mikania micrantha, genome provides insights into the molecular mechanism of rapid growth.</title>
        <authorList>
            <person name="Liu B."/>
        </authorList>
    </citation>
    <scope>NUCLEOTIDE SEQUENCE [LARGE SCALE GENOMIC DNA]</scope>
    <source>
        <strain evidence="1">NLD-2019</strain>
        <tissue evidence="1">Leaf</tissue>
    </source>
</reference>
<evidence type="ECO:0000313" key="2">
    <source>
        <dbReference type="Proteomes" id="UP000326396"/>
    </source>
</evidence>
<evidence type="ECO:0000313" key="1">
    <source>
        <dbReference type="EMBL" id="KAD3068833.1"/>
    </source>
</evidence>